<name>Q8NAF7_HUMAN</name>
<accession>B5MD32</accession>
<evidence type="ECO:0000313" key="2">
    <source>
        <dbReference type="EMBL" id="BAC03963.1"/>
    </source>
</evidence>
<keyword evidence="1" id="KW-0472">Membrane</keyword>
<proteinExistence type="evidence at transcript level"/>
<reference evidence="2" key="1">
    <citation type="journal article" date="2004" name="Nat. Genet.">
        <title>Complete sequencing and characterization of 21,243 full-length human cDNAs.</title>
        <authorList>
            <person name="Ota T."/>
            <person name="Suzuki Y."/>
            <person name="Nishikawa T."/>
            <person name="Otsuki T."/>
            <person name="Sugiyama T."/>
            <person name="Irie R."/>
            <person name="Wakamatsu A."/>
            <person name="Hayashi K."/>
            <person name="Sato H."/>
            <person name="Nagai K."/>
            <person name="Kimura K."/>
            <person name="Makita H."/>
            <person name="Sekine M."/>
            <person name="Obayashi M."/>
            <person name="Nishi T."/>
            <person name="Shibahara T."/>
            <person name="Tanaka T."/>
            <person name="Ishii S."/>
            <person name="Yamamoto J."/>
            <person name="Saito K."/>
            <person name="Kawai Y."/>
            <person name="Isono Y."/>
            <person name="Nakamura Y."/>
            <person name="Nagahari K."/>
            <person name="Murakami K."/>
            <person name="Yasuda T."/>
            <person name="Iwayanagi T."/>
            <person name="Wagatsuma M."/>
            <person name="Shiratori A."/>
            <person name="Sudo H."/>
            <person name="Hosoiri T."/>
            <person name="Kaku Y."/>
            <person name="Kodaira H."/>
            <person name="Kondo H."/>
            <person name="Sugawara M."/>
            <person name="Takahashi M."/>
            <person name="Kanda K."/>
            <person name="Yokoi T."/>
            <person name="Furuya T."/>
            <person name="Kikkawa E."/>
            <person name="Omura Y."/>
            <person name="Abe K."/>
            <person name="Kamihara K."/>
            <person name="Katsuta N."/>
            <person name="Sato K."/>
            <person name="Tanikawa M."/>
            <person name="Yamazaki M."/>
            <person name="Ninomiya K."/>
            <person name="Ishibashi T."/>
            <person name="Yamashita H."/>
            <person name="Murakawa K."/>
            <person name="Fujimori K."/>
            <person name="Tanai H."/>
            <person name="Kimata M."/>
            <person name="Watanabe M."/>
            <person name="Hiraoka S."/>
            <person name="Chiba Y."/>
            <person name="Ishida S."/>
            <person name="Ono Y."/>
            <person name="Takiguchi S."/>
            <person name="Watanabe S."/>
            <person name="Yosida M."/>
            <person name="Hotuta T."/>
            <person name="Kusano J."/>
            <person name="Kanehori K."/>
            <person name="Takahashi-Fujii A."/>
            <person name="Hara H."/>
            <person name="Tanase T."/>
            <person name="Nomura Y."/>
            <person name="Togiya S."/>
            <person name="Komai F."/>
            <person name="Hara R."/>
            <person name="Takeuchi K."/>
            <person name="Arita M."/>
            <person name="Imose N."/>
            <person name="Musashino K."/>
            <person name="Yuuki H."/>
            <person name="Oshima A."/>
            <person name="Sasaki N."/>
            <person name="Aotsuka S."/>
            <person name="Yoshikawa Y."/>
            <person name="Matsunawa H."/>
            <person name="Ichihara T."/>
            <person name="Shiohata N."/>
            <person name="Sano S."/>
            <person name="Moriya S."/>
            <person name="Momiyama H."/>
            <person name="Satoh N."/>
            <person name="Takami S."/>
            <person name="Terashima Y."/>
            <person name="Suzuki O."/>
            <person name="Nakagawa S."/>
            <person name="Senoh A."/>
            <person name="Mizoguchi H."/>
            <person name="Goto Y."/>
            <person name="Shimizu F."/>
            <person name="Wakebe H."/>
            <person name="Hishigaki H."/>
            <person name="Watanabe T."/>
            <person name="Sugiyama A."/>
            <person name="Takemoto M."/>
            <person name="Kawakami B."/>
            <person name="Yamazaki M."/>
            <person name="Watanabe K."/>
            <person name="Kumagai A."/>
            <person name="Itakura S."/>
            <person name="Fukuzumi Y."/>
            <person name="Fujimori Y."/>
            <person name="Komiyama M."/>
            <person name="Tashiro H."/>
            <person name="Tanigami A."/>
            <person name="Fujiwara T."/>
            <person name="Ono T."/>
            <person name="Yamada K."/>
            <person name="Fujii Y."/>
            <person name="Ozaki K."/>
            <person name="Hirao M."/>
            <person name="Ohmori Y."/>
            <person name="Kawabata A."/>
            <person name="Hikiji T."/>
            <person name="Kobatake N."/>
            <person name="Inagaki H."/>
            <person name="Ikema Y."/>
            <person name="Okamoto S."/>
            <person name="Okitani R."/>
            <person name="Kawakami T."/>
            <person name="Noguchi S."/>
            <person name="Itoh T."/>
            <person name="Shigeta K."/>
            <person name="Senba T."/>
            <person name="Matsumura K."/>
            <person name="Nakajima Y."/>
            <person name="Mizuno T."/>
            <person name="Morinaga M."/>
            <person name="Sasaki M."/>
            <person name="Togashi T."/>
            <person name="Oyama M."/>
            <person name="Hata H."/>
            <person name="Watanabe M."/>
            <person name="Komatsu T."/>
            <person name="Mizushima-Sugano J."/>
            <person name="Satoh T."/>
            <person name="Shirai Y."/>
            <person name="Takahashi Y."/>
            <person name="Nakagawa K."/>
            <person name="Okumura K."/>
            <person name="Nagase T."/>
            <person name="Nomura N."/>
            <person name="Kikuchi H."/>
            <person name="Masuho Y."/>
            <person name="Yamashita R."/>
            <person name="Nakai K."/>
            <person name="Yada T."/>
            <person name="Nakamura Y."/>
            <person name="Ohara O."/>
            <person name="Isogai T."/>
            <person name="Sugano S."/>
        </authorList>
    </citation>
    <scope>NUCLEOTIDE SEQUENCE</scope>
    <source>
        <tissue evidence="2">Small intestine</tissue>
    </source>
</reference>
<protein>
    <submittedName>
        <fullName evidence="2">cDNA FLJ35424 fis, clone SMINT2001461</fullName>
    </submittedName>
</protein>
<accession>Q8NAF7</accession>
<evidence type="ECO:0000256" key="1">
    <source>
        <dbReference type="SAM" id="Phobius"/>
    </source>
</evidence>
<dbReference type="AlphaFoldDB" id="Q8NAF7"/>
<organism evidence="2">
    <name type="scientific">Homo sapiens</name>
    <name type="common">Human</name>
    <dbReference type="NCBI Taxonomy" id="9606"/>
    <lineage>
        <taxon>Eukaryota</taxon>
        <taxon>Metazoa</taxon>
        <taxon>Chordata</taxon>
        <taxon>Craniata</taxon>
        <taxon>Vertebrata</taxon>
        <taxon>Euteleostomi</taxon>
        <taxon>Mammalia</taxon>
        <taxon>Eutheria</taxon>
        <taxon>Euarchontoglires</taxon>
        <taxon>Primates</taxon>
        <taxon>Haplorrhini</taxon>
        <taxon>Catarrhini</taxon>
        <taxon>Hominidae</taxon>
        <taxon>Homo</taxon>
    </lineage>
</organism>
<feature type="transmembrane region" description="Helical" evidence="1">
    <location>
        <begin position="14"/>
        <end position="33"/>
    </location>
</feature>
<keyword evidence="1" id="KW-0812">Transmembrane</keyword>
<dbReference type="EMBL" id="AK092743">
    <property type="protein sequence ID" value="BAC03963.1"/>
    <property type="molecule type" value="mRNA"/>
</dbReference>
<keyword evidence="1" id="KW-1133">Transmembrane helix</keyword>
<sequence>MRLPGAPALPDADFLVHLHFLVQTSWFICNFLVRIPWASALPDAPALLVILEKTFPEHATCRGCWVSGYLCWTAPGNCICSANVGFLKIENTYRQIHHTHMHRHTHTHTDKSITHTCTDTHTQSQRHRLTSRALRLFILNAITDTSKFGAAVFFYVYCLFADSVYKFFPFLPPFR</sequence>